<evidence type="ECO:0000256" key="3">
    <source>
        <dbReference type="ARBA" id="ARBA00022448"/>
    </source>
</evidence>
<dbReference type="InterPro" id="IPR017871">
    <property type="entry name" value="ABC_transporter-like_CS"/>
</dbReference>
<dbReference type="SUPFAM" id="SSF52540">
    <property type="entry name" value="P-loop containing nucleoside triphosphate hydrolases"/>
    <property type="match status" value="2"/>
</dbReference>
<dbReference type="OrthoDB" id="9802264at2"/>
<dbReference type="RefSeq" id="WP_114647087.1">
    <property type="nucleotide sequence ID" value="NZ_QQNH01000042.1"/>
</dbReference>
<evidence type="ECO:0000256" key="2">
    <source>
        <dbReference type="ARBA" id="ARBA00005417"/>
    </source>
</evidence>
<dbReference type="AlphaFoldDB" id="A0A369W0W2"/>
<proteinExistence type="inferred from homology"/>
<evidence type="ECO:0000259" key="6">
    <source>
        <dbReference type="PROSITE" id="PS50893"/>
    </source>
</evidence>
<dbReference type="GO" id="GO:0005524">
    <property type="term" value="F:ATP binding"/>
    <property type="evidence" value="ECO:0007669"/>
    <property type="project" value="UniProtKB-KW"/>
</dbReference>
<sequence>MNDTLLKVSDLSVEFRNGSTVNKAVSGVSWDIRRGETLAILGESGSGKSVSASAIMGLIDSPPGRITSGRAEFDGMDLLHLDDAERRRINGPRIAMIFQDPLAHLNPVYPIGWQVAESMRLHGVSPEEARRHTLELLERVGIRNAKARLKDYPHQFSGGQRQRIMIAMAIALKPDLLIADEPTTALDVTVQAQILDLLTELRRETGMAVLLITHDLGVVAQTADRVVVMKDGQVVERGDVREVFGAPAHPYTRQLLDAVPGKSRFRQPEAAGERLLEGRGVAKFYPISAGWFGRPVETLKALDGVDFDLHKGETLGIVGESGSGKSTLARTVLGLTRPTSGEIRWRGRNVAQMSAAELFEMRRNLQVVFQDPTASLNPRMSVAEIIAEPWAIHKGFLPRAQWKDRTVELLENVGLRAEHAERHPHQFSGGQRQRIAIARALALQPEVILCDEAVSALDVSVQAQVIDLLRKLQTQYALSYIFIAHDLPLVRDFADRILVMKQGKVVEEGTAQEIFERPREPYTMELIAASPDAVPRSESRWRSAQ</sequence>
<dbReference type="PROSITE" id="PS50893">
    <property type="entry name" value="ABC_TRANSPORTER_2"/>
    <property type="match status" value="2"/>
</dbReference>
<name>A0A369W0W2_9HYPH</name>
<evidence type="ECO:0000313" key="8">
    <source>
        <dbReference type="Proteomes" id="UP000253759"/>
    </source>
</evidence>
<organism evidence="7 8">
    <name type="scientific">Pelagibacterium lacus</name>
    <dbReference type="NCBI Taxonomy" id="2282655"/>
    <lineage>
        <taxon>Bacteria</taxon>
        <taxon>Pseudomonadati</taxon>
        <taxon>Pseudomonadota</taxon>
        <taxon>Alphaproteobacteria</taxon>
        <taxon>Hyphomicrobiales</taxon>
        <taxon>Devosiaceae</taxon>
        <taxon>Pelagibacterium</taxon>
    </lineage>
</organism>
<accession>A0A369W0W2</accession>
<dbReference type="FunFam" id="3.40.50.300:FF:000016">
    <property type="entry name" value="Oligopeptide ABC transporter ATP-binding component"/>
    <property type="match status" value="2"/>
</dbReference>
<dbReference type="NCBIfam" id="NF008453">
    <property type="entry name" value="PRK11308.1"/>
    <property type="match status" value="2"/>
</dbReference>
<keyword evidence="3" id="KW-0813">Transport</keyword>
<comment type="similarity">
    <text evidence="2">Belongs to the ABC transporter superfamily.</text>
</comment>
<protein>
    <submittedName>
        <fullName evidence="7">ABC transporter ATP-binding protein</fullName>
    </submittedName>
</protein>
<evidence type="ECO:0000256" key="5">
    <source>
        <dbReference type="ARBA" id="ARBA00022840"/>
    </source>
</evidence>
<dbReference type="GO" id="GO:0015833">
    <property type="term" value="P:peptide transport"/>
    <property type="evidence" value="ECO:0007669"/>
    <property type="project" value="InterPro"/>
</dbReference>
<dbReference type="GO" id="GO:0055085">
    <property type="term" value="P:transmembrane transport"/>
    <property type="evidence" value="ECO:0007669"/>
    <property type="project" value="UniProtKB-ARBA"/>
</dbReference>
<dbReference type="Pfam" id="PF08352">
    <property type="entry name" value="oligo_HPY"/>
    <property type="match status" value="2"/>
</dbReference>
<dbReference type="GO" id="GO:0016887">
    <property type="term" value="F:ATP hydrolysis activity"/>
    <property type="evidence" value="ECO:0007669"/>
    <property type="project" value="InterPro"/>
</dbReference>
<evidence type="ECO:0000256" key="1">
    <source>
        <dbReference type="ARBA" id="ARBA00004417"/>
    </source>
</evidence>
<comment type="subcellular location">
    <subcellularLocation>
        <location evidence="1">Cell inner membrane</location>
        <topology evidence="1">Peripheral membrane protein</topology>
    </subcellularLocation>
</comment>
<dbReference type="Proteomes" id="UP000253759">
    <property type="component" value="Unassembled WGS sequence"/>
</dbReference>
<dbReference type="InterPro" id="IPR050319">
    <property type="entry name" value="ABC_transp_ATP-bind"/>
</dbReference>
<comment type="caution">
    <text evidence="7">The sequence shown here is derived from an EMBL/GenBank/DDBJ whole genome shotgun (WGS) entry which is preliminary data.</text>
</comment>
<dbReference type="Pfam" id="PF00005">
    <property type="entry name" value="ABC_tran"/>
    <property type="match status" value="2"/>
</dbReference>
<dbReference type="GO" id="GO:0005886">
    <property type="term" value="C:plasma membrane"/>
    <property type="evidence" value="ECO:0007669"/>
    <property type="project" value="UniProtKB-SubCell"/>
</dbReference>
<dbReference type="NCBIfam" id="NF007739">
    <property type="entry name" value="PRK10419.1"/>
    <property type="match status" value="2"/>
</dbReference>
<evidence type="ECO:0000313" key="7">
    <source>
        <dbReference type="EMBL" id="RDE07679.1"/>
    </source>
</evidence>
<dbReference type="InterPro" id="IPR027417">
    <property type="entry name" value="P-loop_NTPase"/>
</dbReference>
<feature type="domain" description="ABC transporter" evidence="6">
    <location>
        <begin position="6"/>
        <end position="256"/>
    </location>
</feature>
<keyword evidence="4" id="KW-0547">Nucleotide-binding</keyword>
<evidence type="ECO:0000256" key="4">
    <source>
        <dbReference type="ARBA" id="ARBA00022741"/>
    </source>
</evidence>
<keyword evidence="8" id="KW-1185">Reference proteome</keyword>
<dbReference type="InterPro" id="IPR003593">
    <property type="entry name" value="AAA+_ATPase"/>
</dbReference>
<dbReference type="CDD" id="cd03257">
    <property type="entry name" value="ABC_NikE_OppD_transporters"/>
    <property type="match status" value="2"/>
</dbReference>
<dbReference type="InterPro" id="IPR013563">
    <property type="entry name" value="Oligopep_ABC_C"/>
</dbReference>
<dbReference type="EMBL" id="QQNH01000042">
    <property type="protein sequence ID" value="RDE07679.1"/>
    <property type="molecule type" value="Genomic_DNA"/>
</dbReference>
<dbReference type="InterPro" id="IPR003439">
    <property type="entry name" value="ABC_transporter-like_ATP-bd"/>
</dbReference>
<dbReference type="NCBIfam" id="NF010167">
    <property type="entry name" value="PRK13648.1"/>
    <property type="match status" value="2"/>
</dbReference>
<dbReference type="PROSITE" id="PS00211">
    <property type="entry name" value="ABC_TRANSPORTER_1"/>
    <property type="match status" value="2"/>
</dbReference>
<dbReference type="Gene3D" id="3.40.50.300">
    <property type="entry name" value="P-loop containing nucleotide triphosphate hydrolases"/>
    <property type="match status" value="2"/>
</dbReference>
<keyword evidence="5 7" id="KW-0067">ATP-binding</keyword>
<dbReference type="PANTHER" id="PTHR43776">
    <property type="entry name" value="TRANSPORT ATP-BINDING PROTEIN"/>
    <property type="match status" value="1"/>
</dbReference>
<dbReference type="SMART" id="SM00382">
    <property type="entry name" value="AAA"/>
    <property type="match status" value="2"/>
</dbReference>
<feature type="domain" description="ABC transporter" evidence="6">
    <location>
        <begin position="276"/>
        <end position="527"/>
    </location>
</feature>
<reference evidence="8" key="1">
    <citation type="submission" date="2018-07" db="EMBL/GenBank/DDBJ databases">
        <authorList>
            <person name="Liu B.-T."/>
            <person name="Du Z."/>
        </authorList>
    </citation>
    <scope>NUCLEOTIDE SEQUENCE [LARGE SCALE GENOMIC DNA]</scope>
    <source>
        <strain evidence="8">XYN52</strain>
    </source>
</reference>
<dbReference type="PANTHER" id="PTHR43776:SF7">
    <property type="entry name" value="D,D-DIPEPTIDE TRANSPORT ATP-BINDING PROTEIN DDPF-RELATED"/>
    <property type="match status" value="1"/>
</dbReference>
<gene>
    <name evidence="7" type="ORF">DVH29_15470</name>
</gene>